<dbReference type="Proteomes" id="UP000006591">
    <property type="component" value="Chromosome 3"/>
</dbReference>
<organism evidence="2">
    <name type="scientific">Oryza nivara</name>
    <name type="common">Indian wild rice</name>
    <name type="synonym">Oryza sativa f. spontanea</name>
    <dbReference type="NCBI Taxonomy" id="4536"/>
    <lineage>
        <taxon>Eukaryota</taxon>
        <taxon>Viridiplantae</taxon>
        <taxon>Streptophyta</taxon>
        <taxon>Embryophyta</taxon>
        <taxon>Tracheophyta</taxon>
        <taxon>Spermatophyta</taxon>
        <taxon>Magnoliopsida</taxon>
        <taxon>Liliopsida</taxon>
        <taxon>Poales</taxon>
        <taxon>Poaceae</taxon>
        <taxon>BOP clade</taxon>
        <taxon>Oryzoideae</taxon>
        <taxon>Oryzeae</taxon>
        <taxon>Oryzinae</taxon>
        <taxon>Oryza</taxon>
    </lineage>
</organism>
<feature type="compositionally biased region" description="Gly residues" evidence="1">
    <location>
        <begin position="43"/>
        <end position="53"/>
    </location>
</feature>
<dbReference type="Gramene" id="ONIVA03G20570.1">
    <property type="protein sequence ID" value="ONIVA03G20570.1"/>
    <property type="gene ID" value="ONIVA03G20570"/>
</dbReference>
<keyword evidence="3" id="KW-1185">Reference proteome</keyword>
<feature type="compositionally biased region" description="Basic and acidic residues" evidence="1">
    <location>
        <begin position="54"/>
        <end position="70"/>
    </location>
</feature>
<dbReference type="AlphaFoldDB" id="A0A0E0GN68"/>
<feature type="region of interest" description="Disordered" evidence="1">
    <location>
        <begin position="31"/>
        <end position="79"/>
    </location>
</feature>
<reference evidence="2" key="1">
    <citation type="submission" date="2015-04" db="UniProtKB">
        <authorList>
            <consortium name="EnsemblPlants"/>
        </authorList>
    </citation>
    <scope>IDENTIFICATION</scope>
    <source>
        <strain evidence="2">SL10</strain>
    </source>
</reference>
<evidence type="ECO:0000313" key="2">
    <source>
        <dbReference type="EnsemblPlants" id="ONIVA03G20570.1"/>
    </source>
</evidence>
<evidence type="ECO:0000313" key="3">
    <source>
        <dbReference type="Proteomes" id="UP000006591"/>
    </source>
</evidence>
<reference evidence="2" key="2">
    <citation type="submission" date="2018-04" db="EMBL/GenBank/DDBJ databases">
        <title>OnivRS2 (Oryza nivara Reference Sequence Version 2).</title>
        <authorList>
            <person name="Zhang J."/>
            <person name="Kudrna D."/>
            <person name="Lee S."/>
            <person name="Talag J."/>
            <person name="Rajasekar S."/>
            <person name="Welchert J."/>
            <person name="Hsing Y.-I."/>
            <person name="Wing R.A."/>
        </authorList>
    </citation>
    <scope>NUCLEOTIDE SEQUENCE [LARGE SCALE GENOMIC DNA]</scope>
    <source>
        <strain evidence="2">SL10</strain>
    </source>
</reference>
<proteinExistence type="predicted"/>
<protein>
    <submittedName>
        <fullName evidence="2">Uncharacterized protein</fullName>
    </submittedName>
</protein>
<evidence type="ECO:0000256" key="1">
    <source>
        <dbReference type="SAM" id="MobiDB-lite"/>
    </source>
</evidence>
<dbReference type="EnsemblPlants" id="ONIVA03G20570.1">
    <property type="protein sequence ID" value="ONIVA03G20570.1"/>
    <property type="gene ID" value="ONIVA03G20570"/>
</dbReference>
<name>A0A0E0GN68_ORYNI</name>
<sequence>MPEPPPVTRADIPGFSSIPAAGWMGGVRPYGGARAAGEADGDGSWGLGFGGAGERGEATENARMEGRSRQEACLSRPHC</sequence>
<accession>A0A0E0GN68</accession>
<dbReference type="HOGENOM" id="CLU_2871396_0_0_1"/>